<dbReference type="Proteomes" id="UP001211420">
    <property type="component" value="Unassembled WGS sequence"/>
</dbReference>
<keyword evidence="3" id="KW-1185">Reference proteome</keyword>
<gene>
    <name evidence="2" type="ORF">L2772_00615</name>
</gene>
<dbReference type="RefSeq" id="WP_269254316.1">
    <property type="nucleotide sequence ID" value="NZ_JAKHNP010000001.1"/>
</dbReference>
<sequence>MTIDWNNPEEVRKYRAQKSREYRARVKARAEAGDKEAQKLREKNNERRPFAQCKTYLRRHANLKELREVKEIILNREKELKQKNI</sequence>
<dbReference type="EMBL" id="JAKHPW010000001">
    <property type="protein sequence ID" value="MCZ3621368.1"/>
    <property type="molecule type" value="Genomic_DNA"/>
</dbReference>
<evidence type="ECO:0000313" key="2">
    <source>
        <dbReference type="EMBL" id="MCZ3621368.1"/>
    </source>
</evidence>
<reference evidence="2 3" key="1">
    <citation type="submission" date="2022-01" db="EMBL/GenBank/DDBJ databases">
        <title>VMRC isolate genome collection.</title>
        <authorList>
            <person name="France M."/>
            <person name="Rutt L."/>
            <person name="Humphrys M."/>
            <person name="Ravel J."/>
        </authorList>
    </citation>
    <scope>NUCLEOTIDE SEQUENCE [LARGE SCALE GENOMIC DNA]</scope>
    <source>
        <strain evidence="2 3">C0172B4</strain>
    </source>
</reference>
<accession>A0ABT4K046</accession>
<name>A0ABT4K046_9LACO</name>
<keyword evidence="1" id="KW-0175">Coiled coil</keyword>
<evidence type="ECO:0000313" key="3">
    <source>
        <dbReference type="Proteomes" id="UP001211420"/>
    </source>
</evidence>
<feature type="coiled-coil region" evidence="1">
    <location>
        <begin position="23"/>
        <end position="83"/>
    </location>
</feature>
<evidence type="ECO:0000256" key="1">
    <source>
        <dbReference type="SAM" id="Coils"/>
    </source>
</evidence>
<organism evidence="2 3">
    <name type="scientific">Lactobacillus mulieris</name>
    <dbReference type="NCBI Taxonomy" id="2508708"/>
    <lineage>
        <taxon>Bacteria</taxon>
        <taxon>Bacillati</taxon>
        <taxon>Bacillota</taxon>
        <taxon>Bacilli</taxon>
        <taxon>Lactobacillales</taxon>
        <taxon>Lactobacillaceae</taxon>
        <taxon>Lactobacillus</taxon>
    </lineage>
</organism>
<proteinExistence type="predicted"/>
<comment type="caution">
    <text evidence="2">The sequence shown here is derived from an EMBL/GenBank/DDBJ whole genome shotgun (WGS) entry which is preliminary data.</text>
</comment>
<protein>
    <submittedName>
        <fullName evidence="2">Uncharacterized protein</fullName>
    </submittedName>
</protein>